<dbReference type="NCBIfam" id="TIGR02595">
    <property type="entry name" value="PEP_CTERM"/>
    <property type="match status" value="1"/>
</dbReference>
<name>K4KK73_SIMAS</name>
<organism evidence="3 4">
    <name type="scientific">Simiduia agarivorans (strain DSM 21679 / JCM 13881 / BCRC 17597 / SA1)</name>
    <dbReference type="NCBI Taxonomy" id="1117647"/>
    <lineage>
        <taxon>Bacteria</taxon>
        <taxon>Pseudomonadati</taxon>
        <taxon>Pseudomonadota</taxon>
        <taxon>Gammaproteobacteria</taxon>
        <taxon>Cellvibrionales</taxon>
        <taxon>Cellvibrionaceae</taxon>
        <taxon>Simiduia</taxon>
    </lineage>
</organism>
<sequence>MFKALSGIAATFILATQVAAGPIDIIESIHSEAPEEGAVKVAVSVTNNTSAYLSAFMIGTNSPVMTEDLISQGFDRETETVGATYPLKWEGDIYSKEKWQEGQSFWAAPTDSDEGAVIINTLDYAWDSIFSGFSHVFVYYNDIEFWGGHDAIGSGETKTGFFFEAGQMASPFLAVFSDGSSYVGETLHDAPVTVPEPASAALLLAGLLGLLAMRRRSVSRH</sequence>
<evidence type="ECO:0000256" key="1">
    <source>
        <dbReference type="SAM" id="SignalP"/>
    </source>
</evidence>
<keyword evidence="1" id="KW-0732">Signal</keyword>
<dbReference type="Proteomes" id="UP000000466">
    <property type="component" value="Chromosome"/>
</dbReference>
<dbReference type="HOGENOM" id="CLU_1249924_0_0_6"/>
<protein>
    <recommendedName>
        <fullName evidence="2">Ice-binding protein C-terminal domain-containing protein</fullName>
    </recommendedName>
</protein>
<evidence type="ECO:0000313" key="3">
    <source>
        <dbReference type="EMBL" id="AFU98625.1"/>
    </source>
</evidence>
<accession>K4KK73</accession>
<dbReference type="InterPro" id="IPR013424">
    <property type="entry name" value="Ice-binding_C"/>
</dbReference>
<dbReference type="STRING" id="1117647.M5M_07150"/>
<evidence type="ECO:0000313" key="4">
    <source>
        <dbReference type="Proteomes" id="UP000000466"/>
    </source>
</evidence>
<feature type="signal peptide" evidence="1">
    <location>
        <begin position="1"/>
        <end position="20"/>
    </location>
</feature>
<reference evidence="3 4" key="1">
    <citation type="journal article" date="2013" name="Genome Announc.">
        <title>Complete genome sequence of Simiduia agarivorans SA1(T), a marine bacterium able to degrade a variety of polysaccharides.</title>
        <authorList>
            <person name="Lin S.Y."/>
            <person name="Shieh W.Y."/>
            <person name="Chen J.S."/>
            <person name="Tang S.L."/>
        </authorList>
    </citation>
    <scope>NUCLEOTIDE SEQUENCE [LARGE SCALE GENOMIC DNA]</scope>
    <source>
        <strain evidence="4">DSM 21679 / JCM 13881 / BCRC 17597 / SA1</strain>
    </source>
</reference>
<proteinExistence type="predicted"/>
<dbReference type="Pfam" id="PF07589">
    <property type="entry name" value="PEP-CTERM"/>
    <property type="match status" value="1"/>
</dbReference>
<keyword evidence="4" id="KW-1185">Reference proteome</keyword>
<feature type="domain" description="Ice-binding protein C-terminal" evidence="2">
    <location>
        <begin position="193"/>
        <end position="216"/>
    </location>
</feature>
<dbReference type="KEGG" id="saga:M5M_07150"/>
<dbReference type="AlphaFoldDB" id="K4KK73"/>
<dbReference type="EMBL" id="CP003746">
    <property type="protein sequence ID" value="AFU98625.1"/>
    <property type="molecule type" value="Genomic_DNA"/>
</dbReference>
<evidence type="ECO:0000259" key="2">
    <source>
        <dbReference type="Pfam" id="PF07589"/>
    </source>
</evidence>
<feature type="chain" id="PRO_5003878371" description="Ice-binding protein C-terminal domain-containing protein" evidence="1">
    <location>
        <begin position="21"/>
        <end position="221"/>
    </location>
</feature>
<dbReference type="RefSeq" id="WP_015046798.1">
    <property type="nucleotide sequence ID" value="NC_018868.3"/>
</dbReference>
<gene>
    <name evidence="3" type="ordered locus">M5M_07150</name>
</gene>